<evidence type="ECO:0000313" key="5">
    <source>
        <dbReference type="Proteomes" id="UP000253857"/>
    </source>
</evidence>
<sequence length="290" mass="31763">MRSVEKRCSMIRSRSFALVDTESKVSACTHMPIVRYEDARFSKRDDSVIQEAELTVFVNGARQCDTTCSPWDVRELVAGNLFLAGVITDPEQVSAIDVDLDSGAVSVRVDVAGASRRRRRHVETLRDGGVVISGVFERGDGGDPSCDAEGFLPVESDLTLQAAQVVERMALLEDRSLLFRRTGGVHSAVLVDQCGVVAWFEDIGRHSALDKLVGWCFLNGVDASDKMLLFSGRVPREIIVKVIRLGCPVVASPGAPTSLSMRLAQRWGVTLVGFAKRDVFNVYAHPERIV</sequence>
<keyword evidence="2 3" id="KW-0501">Molybdenum cofactor biosynthesis</keyword>
<evidence type="ECO:0000313" key="4">
    <source>
        <dbReference type="EMBL" id="RDB82931.1"/>
    </source>
</evidence>
<evidence type="ECO:0000256" key="3">
    <source>
        <dbReference type="HAMAP-Rule" id="MF_00187"/>
    </source>
</evidence>
<dbReference type="RefSeq" id="WP_081956888.1">
    <property type="nucleotide sequence ID" value="NZ_CP089334.1"/>
</dbReference>
<protein>
    <recommendedName>
        <fullName evidence="3">Protein FdhD</fullName>
    </recommendedName>
</protein>
<accession>A0A369MZZ6</accession>
<organism evidence="4 5">
    <name type="scientific">Eggerthella lenta</name>
    <name type="common">Eubacterium lentum</name>
    <dbReference type="NCBI Taxonomy" id="84112"/>
    <lineage>
        <taxon>Bacteria</taxon>
        <taxon>Bacillati</taxon>
        <taxon>Actinomycetota</taxon>
        <taxon>Coriobacteriia</taxon>
        <taxon>Eggerthellales</taxon>
        <taxon>Eggerthellaceae</taxon>
        <taxon>Eggerthella</taxon>
    </lineage>
</organism>
<keyword evidence="4" id="KW-0808">Transferase</keyword>
<dbReference type="NCBIfam" id="TIGR00129">
    <property type="entry name" value="fdhD_narQ"/>
    <property type="match status" value="1"/>
</dbReference>
<dbReference type="Gene3D" id="3.10.20.10">
    <property type="match status" value="1"/>
</dbReference>
<dbReference type="PANTHER" id="PTHR30592:SF1">
    <property type="entry name" value="SULFUR CARRIER PROTEIN FDHD"/>
    <property type="match status" value="1"/>
</dbReference>
<comment type="caution">
    <text evidence="4">The sequence shown here is derived from an EMBL/GenBank/DDBJ whole genome shotgun (WGS) entry which is preliminary data.</text>
</comment>
<dbReference type="PIRSF" id="PIRSF015626">
    <property type="entry name" value="FdhD"/>
    <property type="match status" value="1"/>
</dbReference>
<dbReference type="AlphaFoldDB" id="A0A369MZZ6"/>
<comment type="caution">
    <text evidence="3">Lacks conserved residue(s) required for the propagation of feature annotation.</text>
</comment>
<dbReference type="Proteomes" id="UP000253857">
    <property type="component" value="Unassembled WGS sequence"/>
</dbReference>
<reference evidence="4 5" key="1">
    <citation type="journal article" date="2018" name="Elife">
        <title>Discovery and characterization of a prevalent human gut bacterial enzyme sufficient for the inactivation of a family of plant toxins.</title>
        <authorList>
            <person name="Koppel N."/>
            <person name="Bisanz J.E."/>
            <person name="Pandelia M.E."/>
            <person name="Turnbaugh P.J."/>
            <person name="Balskus E.P."/>
        </authorList>
    </citation>
    <scope>NUCLEOTIDE SEQUENCE [LARGE SCALE GENOMIC DNA]</scope>
    <source>
        <strain evidence="4 5">FAA1-1-60AUCSF</strain>
    </source>
</reference>
<dbReference type="SUPFAM" id="SSF53927">
    <property type="entry name" value="Cytidine deaminase-like"/>
    <property type="match status" value="1"/>
</dbReference>
<gene>
    <name evidence="3" type="primary">fdhD</name>
    <name evidence="4" type="ORF">C1871_12495</name>
</gene>
<dbReference type="PANTHER" id="PTHR30592">
    <property type="entry name" value="FORMATE DEHYDROGENASE"/>
    <property type="match status" value="1"/>
</dbReference>
<dbReference type="Pfam" id="PF02634">
    <property type="entry name" value="FdhD-NarQ"/>
    <property type="match status" value="1"/>
</dbReference>
<keyword evidence="1 3" id="KW-0963">Cytoplasm</keyword>
<comment type="subcellular location">
    <subcellularLocation>
        <location evidence="3">Cytoplasm</location>
    </subcellularLocation>
</comment>
<dbReference type="InterPro" id="IPR016193">
    <property type="entry name" value="Cytidine_deaminase-like"/>
</dbReference>
<evidence type="ECO:0000256" key="1">
    <source>
        <dbReference type="ARBA" id="ARBA00022490"/>
    </source>
</evidence>
<comment type="similarity">
    <text evidence="3">Belongs to the FdhD family.</text>
</comment>
<dbReference type="GO" id="GO:0016783">
    <property type="term" value="F:sulfurtransferase activity"/>
    <property type="evidence" value="ECO:0007669"/>
    <property type="project" value="InterPro"/>
</dbReference>
<proteinExistence type="inferred from homology"/>
<dbReference type="GO" id="GO:0006777">
    <property type="term" value="P:Mo-molybdopterin cofactor biosynthetic process"/>
    <property type="evidence" value="ECO:0007669"/>
    <property type="project" value="UniProtKB-UniRule"/>
</dbReference>
<dbReference type="Gene3D" id="3.40.140.10">
    <property type="entry name" value="Cytidine Deaminase, domain 2"/>
    <property type="match status" value="1"/>
</dbReference>
<dbReference type="EMBL" id="PPTY01000028">
    <property type="protein sequence ID" value="RDB82931.1"/>
    <property type="molecule type" value="Genomic_DNA"/>
</dbReference>
<evidence type="ECO:0000256" key="2">
    <source>
        <dbReference type="ARBA" id="ARBA00023150"/>
    </source>
</evidence>
<dbReference type="GO" id="GO:0005737">
    <property type="term" value="C:cytoplasm"/>
    <property type="evidence" value="ECO:0007669"/>
    <property type="project" value="UniProtKB-SubCell"/>
</dbReference>
<dbReference type="InterPro" id="IPR003786">
    <property type="entry name" value="FdhD"/>
</dbReference>
<dbReference type="HAMAP" id="MF_00187">
    <property type="entry name" value="FdhD"/>
    <property type="match status" value="1"/>
</dbReference>
<comment type="function">
    <text evidence="3">Required for formate dehydrogenase (FDH) activity.</text>
</comment>
<name>A0A369MZZ6_EGGLN</name>